<dbReference type="STRING" id="167542.P9515_14531"/>
<protein>
    <recommendedName>
        <fullName evidence="8">Apolipoprotein N-acyltransferase</fullName>
        <shortName evidence="8">ALP N-acyltransferase</shortName>
        <ecNumber evidence="8">2.3.1.269</ecNumber>
    </recommendedName>
</protein>
<evidence type="ECO:0000259" key="9">
    <source>
        <dbReference type="PROSITE" id="PS50263"/>
    </source>
</evidence>
<evidence type="ECO:0000256" key="4">
    <source>
        <dbReference type="ARBA" id="ARBA00022692"/>
    </source>
</evidence>
<evidence type="ECO:0000256" key="6">
    <source>
        <dbReference type="ARBA" id="ARBA00023136"/>
    </source>
</evidence>
<evidence type="ECO:0000256" key="1">
    <source>
        <dbReference type="ARBA" id="ARBA00004651"/>
    </source>
</evidence>
<comment type="similarity">
    <text evidence="8">Belongs to the CN hydrolase family. Apolipoprotein N-acyltransferase subfamily.</text>
</comment>
<keyword evidence="5 8" id="KW-1133">Transmembrane helix</keyword>
<evidence type="ECO:0000256" key="8">
    <source>
        <dbReference type="HAMAP-Rule" id="MF_01148"/>
    </source>
</evidence>
<dbReference type="Proteomes" id="UP000001589">
    <property type="component" value="Chromosome"/>
</dbReference>
<dbReference type="InterPro" id="IPR004563">
    <property type="entry name" value="Apolipo_AcylTrfase"/>
</dbReference>
<feature type="transmembrane region" description="Helical" evidence="8">
    <location>
        <begin position="172"/>
        <end position="193"/>
    </location>
</feature>
<dbReference type="HAMAP" id="MF_01148">
    <property type="entry name" value="Lnt"/>
    <property type="match status" value="1"/>
</dbReference>
<evidence type="ECO:0000256" key="3">
    <source>
        <dbReference type="ARBA" id="ARBA00022679"/>
    </source>
</evidence>
<keyword evidence="3 8" id="KW-0808">Transferase</keyword>
<feature type="transmembrane region" description="Helical" evidence="8">
    <location>
        <begin position="81"/>
        <end position="110"/>
    </location>
</feature>
<dbReference type="EC" id="2.3.1.269" evidence="8"/>
<organism evidence="10 11">
    <name type="scientific">Prochlorococcus marinus (strain MIT 9515)</name>
    <dbReference type="NCBI Taxonomy" id="167542"/>
    <lineage>
        <taxon>Bacteria</taxon>
        <taxon>Bacillati</taxon>
        <taxon>Cyanobacteriota</taxon>
        <taxon>Cyanophyceae</taxon>
        <taxon>Synechococcales</taxon>
        <taxon>Prochlorococcaceae</taxon>
        <taxon>Prochlorococcus</taxon>
    </lineage>
</organism>
<evidence type="ECO:0000256" key="7">
    <source>
        <dbReference type="ARBA" id="ARBA00023315"/>
    </source>
</evidence>
<reference evidence="10 11" key="1">
    <citation type="journal article" date="2007" name="PLoS Genet.">
        <title>Patterns and implications of gene gain and loss in the evolution of Prochlorococcus.</title>
        <authorList>
            <person name="Kettler G.C."/>
            <person name="Martiny A.C."/>
            <person name="Huang K."/>
            <person name="Zucker J."/>
            <person name="Coleman M.L."/>
            <person name="Rodrigue S."/>
            <person name="Chen F."/>
            <person name="Lapidus A."/>
            <person name="Ferriera S."/>
            <person name="Johnson J."/>
            <person name="Steglich C."/>
            <person name="Church G.M."/>
            <person name="Richardson P."/>
            <person name="Chisholm S.W."/>
        </authorList>
    </citation>
    <scope>NUCLEOTIDE SEQUENCE [LARGE SCALE GENOMIC DNA]</scope>
    <source>
        <strain evidence="10 11">MIT 9515</strain>
    </source>
</reference>
<comment type="pathway">
    <text evidence="8">Protein modification; lipoprotein biosynthesis (N-acyl transfer).</text>
</comment>
<keyword evidence="8" id="KW-0997">Cell inner membrane</keyword>
<feature type="transmembrane region" description="Helical" evidence="8">
    <location>
        <begin position="478"/>
        <end position="496"/>
    </location>
</feature>
<dbReference type="InterPro" id="IPR003010">
    <property type="entry name" value="C-N_Hydrolase"/>
</dbReference>
<feature type="transmembrane region" description="Helical" evidence="8">
    <location>
        <begin position="20"/>
        <end position="44"/>
    </location>
</feature>
<keyword evidence="7 8" id="KW-0012">Acyltransferase</keyword>
<dbReference type="SUPFAM" id="SSF56317">
    <property type="entry name" value="Carbon-nitrogen hydrolase"/>
    <property type="match status" value="1"/>
</dbReference>
<keyword evidence="2 8" id="KW-1003">Cell membrane</keyword>
<dbReference type="PANTHER" id="PTHR38686:SF1">
    <property type="entry name" value="APOLIPOPROTEIN N-ACYLTRANSFERASE"/>
    <property type="match status" value="1"/>
</dbReference>
<evidence type="ECO:0000256" key="5">
    <source>
        <dbReference type="ARBA" id="ARBA00022989"/>
    </source>
</evidence>
<dbReference type="AlphaFoldDB" id="A2BXZ9"/>
<dbReference type="InterPro" id="IPR036526">
    <property type="entry name" value="C-N_Hydrolase_sf"/>
</dbReference>
<evidence type="ECO:0000313" key="10">
    <source>
        <dbReference type="EMBL" id="ABM72660.1"/>
    </source>
</evidence>
<evidence type="ECO:0000313" key="11">
    <source>
        <dbReference type="Proteomes" id="UP000001589"/>
    </source>
</evidence>
<dbReference type="HOGENOM" id="CLU_019563_1_0_3"/>
<feature type="transmembrane region" description="Helical" evidence="8">
    <location>
        <begin position="205"/>
        <end position="223"/>
    </location>
</feature>
<dbReference type="GO" id="GO:0005886">
    <property type="term" value="C:plasma membrane"/>
    <property type="evidence" value="ECO:0007669"/>
    <property type="project" value="UniProtKB-SubCell"/>
</dbReference>
<dbReference type="GO" id="GO:0042158">
    <property type="term" value="P:lipoprotein biosynthetic process"/>
    <property type="evidence" value="ECO:0007669"/>
    <property type="project" value="UniProtKB-UniRule"/>
</dbReference>
<feature type="domain" description="CN hydrolase" evidence="9">
    <location>
        <begin position="237"/>
        <end position="468"/>
    </location>
</feature>
<dbReference type="KEGG" id="pmc:P9515_14531"/>
<keyword evidence="4 8" id="KW-0812">Transmembrane</keyword>
<dbReference type="OrthoDB" id="9804277at2"/>
<sequence length="497" mass="56128">MLNNTQHKKFNSYFYPCLGGVFGGIATSNQLWLFFMPISLFILWSGNDKKLANFIWGFFFILVSHSWLLELHPLTWLGFSSISSFIIAISILLGCSLIGGILVSLWGLLSRIIYLKKNISEMNFLPLITKVLLLSFSWGIGEFILSQTPLFWIGLGEGIVPGDMYLAGLARWIGASGLCIVQLIIGFWLYLIYEKWKRKYHLKKTILFGLLIIVILHFIGGLTKPIDRNNDFPVALWQPNMPTREKIYFNNEFMNDRLIAAQKIALSNKAKLLITPEGTFNNNFNLSFKSKIEMLAGGFRNSANGLRSSLLGYQVGDKTHSSFIDKNRLVPLGEKVPRFLNIFSKGLSAVGGIQPGPNSRLFEWKFTPPLAIAICYEISDEFKIRNAVKSGAELIISVANLDPYPTKLHDQFISLASLRSIENKKDNVIVSNTGPSGIISEEGRVIKLFDPNTEQNEVVNPNFSKVKTFYTRYGERPLFLLFLFLVGLNLFFGKFTN</sequence>
<dbReference type="PANTHER" id="PTHR38686">
    <property type="entry name" value="APOLIPOPROTEIN N-ACYLTRANSFERASE"/>
    <property type="match status" value="1"/>
</dbReference>
<evidence type="ECO:0000256" key="2">
    <source>
        <dbReference type="ARBA" id="ARBA00022475"/>
    </source>
</evidence>
<proteinExistence type="inferred from homology"/>
<dbReference type="Gene3D" id="3.60.110.10">
    <property type="entry name" value="Carbon-nitrogen hydrolase"/>
    <property type="match status" value="1"/>
</dbReference>
<dbReference type="GO" id="GO:0016410">
    <property type="term" value="F:N-acyltransferase activity"/>
    <property type="evidence" value="ECO:0007669"/>
    <property type="project" value="UniProtKB-UniRule"/>
</dbReference>
<gene>
    <name evidence="8 10" type="primary">lnt</name>
    <name evidence="10" type="ordered locus">P9515_14531</name>
</gene>
<accession>A2BXZ9</accession>
<comment type="subcellular location">
    <subcellularLocation>
        <location evidence="8">Cell inner membrane</location>
        <topology evidence="8">Multi-pass membrane protein</topology>
    </subcellularLocation>
    <subcellularLocation>
        <location evidence="1">Cell membrane</location>
        <topology evidence="1">Multi-pass membrane protein</topology>
    </subcellularLocation>
</comment>
<dbReference type="eggNOG" id="COG0815">
    <property type="taxonomic scope" value="Bacteria"/>
</dbReference>
<comment type="function">
    <text evidence="8">Catalyzes the phospholipid dependent N-acylation of the N-terminal cysteine of apolipoprotein, the last step in lipoprotein maturation.</text>
</comment>
<dbReference type="UniPathway" id="UPA00666"/>
<dbReference type="EMBL" id="CP000552">
    <property type="protein sequence ID" value="ABM72660.1"/>
    <property type="molecule type" value="Genomic_DNA"/>
</dbReference>
<feature type="transmembrane region" description="Helical" evidence="8">
    <location>
        <begin position="51"/>
        <end position="69"/>
    </location>
</feature>
<keyword evidence="10" id="KW-0449">Lipoprotein</keyword>
<feature type="transmembrane region" description="Helical" evidence="8">
    <location>
        <begin position="131"/>
        <end position="152"/>
    </location>
</feature>
<keyword evidence="6 8" id="KW-0472">Membrane</keyword>
<dbReference type="PROSITE" id="PS50263">
    <property type="entry name" value="CN_HYDROLASE"/>
    <property type="match status" value="1"/>
</dbReference>
<comment type="catalytic activity">
    <reaction evidence="8">
        <text>N-terminal S-1,2-diacyl-sn-glyceryl-L-cysteinyl-[lipoprotein] + a glycerophospholipid = N-acyl-S-1,2-diacyl-sn-glyceryl-L-cysteinyl-[lipoprotein] + a 2-acyl-sn-glycero-3-phospholipid + H(+)</text>
        <dbReference type="Rhea" id="RHEA:48228"/>
        <dbReference type="Rhea" id="RHEA-COMP:14681"/>
        <dbReference type="Rhea" id="RHEA-COMP:14684"/>
        <dbReference type="ChEBI" id="CHEBI:15378"/>
        <dbReference type="ChEBI" id="CHEBI:136912"/>
        <dbReference type="ChEBI" id="CHEBI:140656"/>
        <dbReference type="ChEBI" id="CHEBI:140657"/>
        <dbReference type="ChEBI" id="CHEBI:140660"/>
        <dbReference type="EC" id="2.3.1.269"/>
    </reaction>
</comment>
<name>A2BXZ9_PROM5</name>